<dbReference type="InterPro" id="IPR050156">
    <property type="entry name" value="TC-AMP_synthase_SUA5"/>
</dbReference>
<keyword evidence="9" id="KW-0067">ATP-binding</keyword>
<feature type="domain" description="YrdC-like" evidence="12">
    <location>
        <begin position="5"/>
        <end position="195"/>
    </location>
</feature>
<accession>A0A1F6GTS0</accession>
<proteinExistence type="inferred from homology"/>
<dbReference type="PROSITE" id="PS51163">
    <property type="entry name" value="YRDC"/>
    <property type="match status" value="1"/>
</dbReference>
<dbReference type="PANTHER" id="PTHR17490:SF16">
    <property type="entry name" value="THREONYLCARBAMOYL-AMP SYNTHASE"/>
    <property type="match status" value="1"/>
</dbReference>
<dbReference type="GO" id="GO:0005524">
    <property type="term" value="F:ATP binding"/>
    <property type="evidence" value="ECO:0007669"/>
    <property type="project" value="UniProtKB-KW"/>
</dbReference>
<dbReference type="InterPro" id="IPR006070">
    <property type="entry name" value="Sua5-like_dom"/>
</dbReference>
<dbReference type="SUPFAM" id="SSF55821">
    <property type="entry name" value="YrdC/RibB"/>
    <property type="match status" value="1"/>
</dbReference>
<protein>
    <recommendedName>
        <fullName evidence="10">L-threonylcarbamoyladenylate synthase</fullName>
        <ecNumber evidence="3">2.7.7.87</ecNumber>
    </recommendedName>
    <alternativeName>
        <fullName evidence="10">L-threonylcarbamoyladenylate synthase</fullName>
    </alternativeName>
</protein>
<keyword evidence="6" id="KW-0819">tRNA processing</keyword>
<gene>
    <name evidence="13" type="ORF">A2557_04525</name>
</gene>
<name>A0A1F6GTS0_9PROT</name>
<dbReference type="EC" id="2.7.7.87" evidence="3"/>
<comment type="subcellular location">
    <subcellularLocation>
        <location evidence="1">Cytoplasm</location>
    </subcellularLocation>
</comment>
<dbReference type="PANTHER" id="PTHR17490">
    <property type="entry name" value="SUA5"/>
    <property type="match status" value="1"/>
</dbReference>
<evidence type="ECO:0000256" key="10">
    <source>
        <dbReference type="ARBA" id="ARBA00029774"/>
    </source>
</evidence>
<keyword evidence="5" id="KW-0808">Transferase</keyword>
<dbReference type="AlphaFoldDB" id="A0A1F6GTS0"/>
<dbReference type="Pfam" id="PF01300">
    <property type="entry name" value="Sua5_yciO_yrdC"/>
    <property type="match status" value="1"/>
</dbReference>
<evidence type="ECO:0000256" key="9">
    <source>
        <dbReference type="ARBA" id="ARBA00022840"/>
    </source>
</evidence>
<evidence type="ECO:0000313" key="14">
    <source>
        <dbReference type="Proteomes" id="UP000177583"/>
    </source>
</evidence>
<evidence type="ECO:0000256" key="8">
    <source>
        <dbReference type="ARBA" id="ARBA00022741"/>
    </source>
</evidence>
<comment type="caution">
    <text evidence="13">The sequence shown here is derived from an EMBL/GenBank/DDBJ whole genome shotgun (WGS) entry which is preliminary data.</text>
</comment>
<reference evidence="13 14" key="1">
    <citation type="journal article" date="2016" name="Nat. Commun.">
        <title>Thousands of microbial genomes shed light on interconnected biogeochemical processes in an aquifer system.</title>
        <authorList>
            <person name="Anantharaman K."/>
            <person name="Brown C.T."/>
            <person name="Hug L.A."/>
            <person name="Sharon I."/>
            <person name="Castelle C.J."/>
            <person name="Probst A.J."/>
            <person name="Thomas B.C."/>
            <person name="Singh A."/>
            <person name="Wilkins M.J."/>
            <person name="Karaoz U."/>
            <person name="Brodie E.L."/>
            <person name="Williams K.H."/>
            <person name="Hubbard S.S."/>
            <person name="Banfield J.F."/>
        </authorList>
    </citation>
    <scope>NUCLEOTIDE SEQUENCE [LARGE SCALE GENOMIC DNA]</scope>
</reference>
<sequence length="199" mass="21746">MDPFRLPLSDPSLFLDRAQRPGQVFVYPTETFYALGCLANDPQGVEAIYRLKGRKAQAPLLVLVSGWPMLHRFVPRLGPLRRAFLERHWPGPLTVVLPSEGLAPGLNREGSEVGFRYSSYAPIRGLIEATGVPWVGTSANRSGEPPPARLNEALEAFPGQVELWLDGGDCPGGQASTLIRLNEQAQVTVLRPGAWALQP</sequence>
<keyword evidence="4" id="KW-0963">Cytoplasm</keyword>
<dbReference type="GO" id="GO:0005737">
    <property type="term" value="C:cytoplasm"/>
    <property type="evidence" value="ECO:0007669"/>
    <property type="project" value="UniProtKB-SubCell"/>
</dbReference>
<evidence type="ECO:0000256" key="5">
    <source>
        <dbReference type="ARBA" id="ARBA00022679"/>
    </source>
</evidence>
<dbReference type="GO" id="GO:0061710">
    <property type="term" value="F:L-threonylcarbamoyladenylate synthase"/>
    <property type="evidence" value="ECO:0007669"/>
    <property type="project" value="UniProtKB-EC"/>
</dbReference>
<evidence type="ECO:0000256" key="3">
    <source>
        <dbReference type="ARBA" id="ARBA00012584"/>
    </source>
</evidence>
<comment type="catalytic activity">
    <reaction evidence="11">
        <text>L-threonine + hydrogencarbonate + ATP = L-threonylcarbamoyladenylate + diphosphate + H2O</text>
        <dbReference type="Rhea" id="RHEA:36407"/>
        <dbReference type="ChEBI" id="CHEBI:15377"/>
        <dbReference type="ChEBI" id="CHEBI:17544"/>
        <dbReference type="ChEBI" id="CHEBI:30616"/>
        <dbReference type="ChEBI" id="CHEBI:33019"/>
        <dbReference type="ChEBI" id="CHEBI:57926"/>
        <dbReference type="ChEBI" id="CHEBI:73682"/>
        <dbReference type="EC" id="2.7.7.87"/>
    </reaction>
</comment>
<dbReference type="GO" id="GO:0003725">
    <property type="term" value="F:double-stranded RNA binding"/>
    <property type="evidence" value="ECO:0007669"/>
    <property type="project" value="InterPro"/>
</dbReference>
<keyword evidence="8" id="KW-0547">Nucleotide-binding</keyword>
<evidence type="ECO:0000256" key="11">
    <source>
        <dbReference type="ARBA" id="ARBA00048366"/>
    </source>
</evidence>
<dbReference type="InterPro" id="IPR017945">
    <property type="entry name" value="DHBP_synth_RibB-like_a/b_dom"/>
</dbReference>
<dbReference type="GO" id="GO:0006450">
    <property type="term" value="P:regulation of translational fidelity"/>
    <property type="evidence" value="ECO:0007669"/>
    <property type="project" value="TreeGrafter"/>
</dbReference>
<evidence type="ECO:0000256" key="7">
    <source>
        <dbReference type="ARBA" id="ARBA00022695"/>
    </source>
</evidence>
<evidence type="ECO:0000259" key="12">
    <source>
        <dbReference type="PROSITE" id="PS51163"/>
    </source>
</evidence>
<dbReference type="GO" id="GO:0000049">
    <property type="term" value="F:tRNA binding"/>
    <property type="evidence" value="ECO:0007669"/>
    <property type="project" value="TreeGrafter"/>
</dbReference>
<evidence type="ECO:0000313" key="13">
    <source>
        <dbReference type="EMBL" id="OGH01489.1"/>
    </source>
</evidence>
<dbReference type="Proteomes" id="UP000177583">
    <property type="component" value="Unassembled WGS sequence"/>
</dbReference>
<keyword evidence="7" id="KW-0548">Nucleotidyltransferase</keyword>
<dbReference type="EMBL" id="MFNF01000034">
    <property type="protein sequence ID" value="OGH01489.1"/>
    <property type="molecule type" value="Genomic_DNA"/>
</dbReference>
<comment type="similarity">
    <text evidence="2">Belongs to the SUA5 family.</text>
</comment>
<organism evidence="13 14">
    <name type="scientific">Candidatus Lambdaproteobacteria bacterium RIFOXYD2_FULL_56_26</name>
    <dbReference type="NCBI Taxonomy" id="1817773"/>
    <lineage>
        <taxon>Bacteria</taxon>
        <taxon>Pseudomonadati</taxon>
        <taxon>Pseudomonadota</taxon>
        <taxon>Candidatus Lambdaproteobacteria</taxon>
    </lineage>
</organism>
<evidence type="ECO:0000256" key="1">
    <source>
        <dbReference type="ARBA" id="ARBA00004496"/>
    </source>
</evidence>
<dbReference type="Gene3D" id="3.90.870.10">
    <property type="entry name" value="DHBP synthase"/>
    <property type="match status" value="1"/>
</dbReference>
<evidence type="ECO:0000256" key="4">
    <source>
        <dbReference type="ARBA" id="ARBA00022490"/>
    </source>
</evidence>
<evidence type="ECO:0000256" key="6">
    <source>
        <dbReference type="ARBA" id="ARBA00022694"/>
    </source>
</evidence>
<evidence type="ECO:0000256" key="2">
    <source>
        <dbReference type="ARBA" id="ARBA00007663"/>
    </source>
</evidence>
<dbReference type="GO" id="GO:0008033">
    <property type="term" value="P:tRNA processing"/>
    <property type="evidence" value="ECO:0007669"/>
    <property type="project" value="UniProtKB-KW"/>
</dbReference>